<evidence type="ECO:0000256" key="1">
    <source>
        <dbReference type="ARBA" id="ARBA00000141"/>
    </source>
</evidence>
<dbReference type="Gene3D" id="3.90.870.10">
    <property type="entry name" value="DHBP synthase"/>
    <property type="match status" value="1"/>
</dbReference>
<keyword evidence="10 14" id="KW-0479">Metal-binding</keyword>
<comment type="similarity">
    <text evidence="5">In the N-terminal section; belongs to the DHBP synthase family.</text>
</comment>
<gene>
    <name evidence="14 16" type="primary">ribB</name>
    <name evidence="16" type="ORF">LXT12_19320</name>
</gene>
<dbReference type="PANTHER" id="PTHR21327:SF34">
    <property type="entry name" value="3,4-DIHYDROXY-2-BUTANONE 4-PHOSPHATE SYNTHASE"/>
    <property type="match status" value="1"/>
</dbReference>
<keyword evidence="12 14" id="KW-0464">Manganese</keyword>
<evidence type="ECO:0000256" key="4">
    <source>
        <dbReference type="ARBA" id="ARBA00004904"/>
    </source>
</evidence>
<dbReference type="PANTHER" id="PTHR21327">
    <property type="entry name" value="GTP CYCLOHYDROLASE II-RELATED"/>
    <property type="match status" value="1"/>
</dbReference>
<dbReference type="NCBIfam" id="NF010626">
    <property type="entry name" value="PRK14019.1"/>
    <property type="match status" value="1"/>
</dbReference>
<evidence type="ECO:0000256" key="12">
    <source>
        <dbReference type="ARBA" id="ARBA00023211"/>
    </source>
</evidence>
<comment type="pathway">
    <text evidence="4 14">Cofactor biosynthesis; riboflavin biosynthesis; 2-hydroxy-3-oxobutyl phosphate from D-ribulose 5-phosphate: step 1/1.</text>
</comment>
<dbReference type="GO" id="GO:0008686">
    <property type="term" value="F:3,4-dihydroxy-2-butanone-4-phosphate synthase activity"/>
    <property type="evidence" value="ECO:0007669"/>
    <property type="project" value="UniProtKB-EC"/>
</dbReference>
<evidence type="ECO:0000313" key="16">
    <source>
        <dbReference type="EMBL" id="MCE4539407.1"/>
    </source>
</evidence>
<comment type="similarity">
    <text evidence="6">In the C-terminal section; belongs to the GTP cyclohydrolase II family.</text>
</comment>
<evidence type="ECO:0000256" key="9">
    <source>
        <dbReference type="ARBA" id="ARBA00022619"/>
    </source>
</evidence>
<evidence type="ECO:0000256" key="10">
    <source>
        <dbReference type="ARBA" id="ARBA00022723"/>
    </source>
</evidence>
<dbReference type="InterPro" id="IPR032677">
    <property type="entry name" value="GTP_cyclohydro_II"/>
</dbReference>
<keyword evidence="17" id="KW-1185">Reference proteome</keyword>
<keyword evidence="11 14" id="KW-0460">Magnesium</keyword>
<dbReference type="Proteomes" id="UP001201463">
    <property type="component" value="Unassembled WGS sequence"/>
</dbReference>
<feature type="binding site" evidence="14">
    <location>
        <position position="32"/>
    </location>
    <ligand>
        <name>D-ribulose 5-phosphate</name>
        <dbReference type="ChEBI" id="CHEBI:58121"/>
    </ligand>
</feature>
<dbReference type="NCBIfam" id="TIGR00506">
    <property type="entry name" value="ribB"/>
    <property type="match status" value="1"/>
</dbReference>
<dbReference type="SUPFAM" id="SSF55821">
    <property type="entry name" value="YrdC/RibB"/>
    <property type="match status" value="1"/>
</dbReference>
<feature type="binding site" evidence="14">
    <location>
        <begin position="27"/>
        <end position="28"/>
    </location>
    <ligand>
        <name>D-ribulose 5-phosphate</name>
        <dbReference type="ChEBI" id="CHEBI:58121"/>
    </ligand>
</feature>
<reference evidence="16 17" key="1">
    <citation type="submission" date="2021-12" db="EMBL/GenBank/DDBJ databases">
        <title>Genome seq of p7.</title>
        <authorList>
            <person name="Seo T."/>
        </authorList>
    </citation>
    <scope>NUCLEOTIDE SEQUENCE [LARGE SCALE GENOMIC DNA]</scope>
    <source>
        <strain evidence="16 17">P7</strain>
    </source>
</reference>
<dbReference type="InterPro" id="IPR036144">
    <property type="entry name" value="RibA-like_sf"/>
</dbReference>
<comment type="caution">
    <text evidence="16">The sequence shown here is derived from an EMBL/GenBank/DDBJ whole genome shotgun (WGS) entry which is preliminary data.</text>
</comment>
<dbReference type="Pfam" id="PF00926">
    <property type="entry name" value="DHBP_synthase"/>
    <property type="match status" value="1"/>
</dbReference>
<comment type="similarity">
    <text evidence="14">Belongs to the DHBP synthase family.</text>
</comment>
<evidence type="ECO:0000259" key="15">
    <source>
        <dbReference type="Pfam" id="PF00925"/>
    </source>
</evidence>
<feature type="site" description="Essential for catalytic activity" evidence="14">
    <location>
        <position position="164"/>
    </location>
</feature>
<dbReference type="EMBL" id="JAJTWT010000008">
    <property type="protein sequence ID" value="MCE4539407.1"/>
    <property type="molecule type" value="Genomic_DNA"/>
</dbReference>
<comment type="function">
    <text evidence="3 14">Catalyzes the conversion of D-ribulose 5-phosphate to formate and 3,4-dihydroxy-2-butanone 4-phosphate.</text>
</comment>
<dbReference type="SUPFAM" id="SSF142695">
    <property type="entry name" value="RibA-like"/>
    <property type="match status" value="1"/>
</dbReference>
<evidence type="ECO:0000256" key="5">
    <source>
        <dbReference type="ARBA" id="ARBA00005520"/>
    </source>
</evidence>
<evidence type="ECO:0000256" key="3">
    <source>
        <dbReference type="ARBA" id="ARBA00002284"/>
    </source>
</evidence>
<feature type="binding site" evidence="14">
    <location>
        <position position="143"/>
    </location>
    <ligand>
        <name>Mg(2+)</name>
        <dbReference type="ChEBI" id="CHEBI:18420"/>
        <label>2</label>
    </ligand>
</feature>
<dbReference type="EC" id="4.1.99.12" evidence="7 14"/>
<dbReference type="Pfam" id="PF00925">
    <property type="entry name" value="GTP_cyclohydro2"/>
    <property type="match status" value="1"/>
</dbReference>
<evidence type="ECO:0000256" key="14">
    <source>
        <dbReference type="HAMAP-Rule" id="MF_00180"/>
    </source>
</evidence>
<comment type="catalytic activity">
    <reaction evidence="1 14">
        <text>D-ribulose 5-phosphate = (2S)-2-hydroxy-3-oxobutyl phosphate + formate + H(+)</text>
        <dbReference type="Rhea" id="RHEA:18457"/>
        <dbReference type="ChEBI" id="CHEBI:15378"/>
        <dbReference type="ChEBI" id="CHEBI:15740"/>
        <dbReference type="ChEBI" id="CHEBI:58121"/>
        <dbReference type="ChEBI" id="CHEBI:58830"/>
        <dbReference type="EC" id="4.1.99.12"/>
    </reaction>
</comment>
<sequence>MPISPIPELVAELAAGRMVILVDEEDRENEGDLVLAADLVTPEAINFMAKHGRGLICLTLTREHCERLQLPPMTRRNGTQHGTAFTVSIEAATGVTTGISAADRARTVQAAVAPEAKASDLVQPGHVFPLQAQDGGVLMRAGHTEAGCDLARMAGLSATSVICEIMKDDGTMARLPDLEAFAAEHGLKIGTIADLIEYRSRHESLITCVGERRLNTAQGEFACQIFTDRTGATHLALSHGAWKPADEVLVRVHEPLSVMDLLEAGPCGHSWGLPAALAALQASPAGVAVLLNCGEDAAGVLARVQACTPAAASKGAMDLRTYGVGAQILKALGVHRMRLLGSPRRMPSMTGYGLEVTGFVAPPNC</sequence>
<keyword evidence="9 14" id="KW-0686">Riboflavin biosynthesis</keyword>
<evidence type="ECO:0000256" key="11">
    <source>
        <dbReference type="ARBA" id="ARBA00022842"/>
    </source>
</evidence>
<name>A0ABS8XIM0_9BURK</name>
<feature type="binding site" evidence="14">
    <location>
        <position position="28"/>
    </location>
    <ligand>
        <name>Mg(2+)</name>
        <dbReference type="ChEBI" id="CHEBI:18420"/>
        <label>1</label>
    </ligand>
</feature>
<evidence type="ECO:0000256" key="8">
    <source>
        <dbReference type="ARBA" id="ARBA00018836"/>
    </source>
</evidence>
<feature type="site" description="Essential for catalytic activity" evidence="14">
    <location>
        <position position="126"/>
    </location>
</feature>
<feature type="domain" description="GTP cyclohydrolase II" evidence="15">
    <location>
        <begin position="211"/>
        <end position="360"/>
    </location>
</feature>
<accession>A0ABS8XIM0</accession>
<evidence type="ECO:0000256" key="2">
    <source>
        <dbReference type="ARBA" id="ARBA00001936"/>
    </source>
</evidence>
<dbReference type="HAMAP" id="MF_00180">
    <property type="entry name" value="RibB"/>
    <property type="match status" value="1"/>
</dbReference>
<feature type="binding site" evidence="14">
    <location>
        <position position="28"/>
    </location>
    <ligand>
        <name>Mg(2+)</name>
        <dbReference type="ChEBI" id="CHEBI:18420"/>
        <label>2</label>
    </ligand>
</feature>
<evidence type="ECO:0000313" key="17">
    <source>
        <dbReference type="Proteomes" id="UP001201463"/>
    </source>
</evidence>
<comment type="cofactor">
    <cofactor evidence="2">
        <name>Mn(2+)</name>
        <dbReference type="ChEBI" id="CHEBI:29035"/>
    </cofactor>
</comment>
<dbReference type="Gene3D" id="3.40.50.10990">
    <property type="entry name" value="GTP cyclohydrolase II"/>
    <property type="match status" value="1"/>
</dbReference>
<organism evidence="16 17">
    <name type="scientific">Pelomonas caseinilytica</name>
    <dbReference type="NCBI Taxonomy" id="2906763"/>
    <lineage>
        <taxon>Bacteria</taxon>
        <taxon>Pseudomonadati</taxon>
        <taxon>Pseudomonadota</taxon>
        <taxon>Betaproteobacteria</taxon>
        <taxon>Burkholderiales</taxon>
        <taxon>Sphaerotilaceae</taxon>
        <taxon>Roseateles</taxon>
    </lineage>
</organism>
<proteinExistence type="inferred from homology"/>
<evidence type="ECO:0000256" key="7">
    <source>
        <dbReference type="ARBA" id="ARBA00012153"/>
    </source>
</evidence>
<protein>
    <recommendedName>
        <fullName evidence="8 14">3,4-dihydroxy-2-butanone 4-phosphate synthase</fullName>
        <shortName evidence="14">DHBP synthase</shortName>
        <ecNumber evidence="7 14">4.1.99.12</ecNumber>
    </recommendedName>
</protein>
<keyword evidence="13 14" id="KW-0456">Lyase</keyword>
<feature type="binding site" evidence="14">
    <location>
        <begin position="140"/>
        <end position="144"/>
    </location>
    <ligand>
        <name>D-ribulose 5-phosphate</name>
        <dbReference type="ChEBI" id="CHEBI:58121"/>
    </ligand>
</feature>
<dbReference type="RefSeq" id="WP_233393923.1">
    <property type="nucleotide sequence ID" value="NZ_JAJTWT010000008.1"/>
</dbReference>
<evidence type="ECO:0000256" key="13">
    <source>
        <dbReference type="ARBA" id="ARBA00023239"/>
    </source>
</evidence>
<dbReference type="PIRSF" id="PIRSF001259">
    <property type="entry name" value="RibA"/>
    <property type="match status" value="1"/>
</dbReference>
<evidence type="ECO:0000256" key="6">
    <source>
        <dbReference type="ARBA" id="ARBA00008976"/>
    </source>
</evidence>
<comment type="cofactor">
    <cofactor evidence="14">
        <name>Mg(2+)</name>
        <dbReference type="ChEBI" id="CHEBI:18420"/>
    </cofactor>
    <cofactor evidence="14">
        <name>Mn(2+)</name>
        <dbReference type="ChEBI" id="CHEBI:29035"/>
    </cofactor>
    <text evidence="14">Binds 2 divalent metal cations per subunit. Magnesium or manganese.</text>
</comment>
<dbReference type="InterPro" id="IPR017945">
    <property type="entry name" value="DHBP_synth_RibB-like_a/b_dom"/>
</dbReference>
<dbReference type="InterPro" id="IPR000422">
    <property type="entry name" value="DHBP_synthase_RibB"/>
</dbReference>
<comment type="subunit">
    <text evidence="14">Homodimer.</text>
</comment>